<gene>
    <name evidence="13" type="ordered locus">Msil_2668</name>
</gene>
<comment type="subcellular location">
    <subcellularLocation>
        <location evidence="1">Cell inner membrane</location>
        <topology evidence="1">Single-pass membrane protein</topology>
        <orientation evidence="1">Periplasmic side</orientation>
    </subcellularLocation>
</comment>
<feature type="transmembrane region" description="Helical" evidence="11">
    <location>
        <begin position="12"/>
        <end position="34"/>
    </location>
</feature>
<dbReference type="PANTHER" id="PTHR33446:SF2">
    <property type="entry name" value="PROTEIN TONB"/>
    <property type="match status" value="1"/>
</dbReference>
<dbReference type="InterPro" id="IPR037682">
    <property type="entry name" value="TonB_C"/>
</dbReference>
<evidence type="ECO:0000313" key="14">
    <source>
        <dbReference type="Proteomes" id="UP000002257"/>
    </source>
</evidence>
<evidence type="ECO:0000256" key="7">
    <source>
        <dbReference type="ARBA" id="ARBA00022927"/>
    </source>
</evidence>
<proteinExistence type="inferred from homology"/>
<evidence type="ECO:0000256" key="5">
    <source>
        <dbReference type="ARBA" id="ARBA00022519"/>
    </source>
</evidence>
<dbReference type="AlphaFoldDB" id="B8EQA0"/>
<evidence type="ECO:0000256" key="4">
    <source>
        <dbReference type="ARBA" id="ARBA00022475"/>
    </source>
</evidence>
<dbReference type="GO" id="GO:0098797">
    <property type="term" value="C:plasma membrane protein complex"/>
    <property type="evidence" value="ECO:0007669"/>
    <property type="project" value="TreeGrafter"/>
</dbReference>
<feature type="compositionally biased region" description="Basic and acidic residues" evidence="10">
    <location>
        <begin position="141"/>
        <end position="155"/>
    </location>
</feature>
<keyword evidence="8 11" id="KW-1133">Transmembrane helix</keyword>
<dbReference type="Pfam" id="PF03544">
    <property type="entry name" value="TonB_C"/>
    <property type="match status" value="1"/>
</dbReference>
<dbReference type="PANTHER" id="PTHR33446">
    <property type="entry name" value="PROTEIN TONB-RELATED"/>
    <property type="match status" value="1"/>
</dbReference>
<dbReference type="PROSITE" id="PS52015">
    <property type="entry name" value="TONB_CTD"/>
    <property type="match status" value="1"/>
</dbReference>
<dbReference type="EMBL" id="CP001280">
    <property type="protein sequence ID" value="ACK51590.1"/>
    <property type="molecule type" value="Genomic_DNA"/>
</dbReference>
<evidence type="ECO:0000256" key="11">
    <source>
        <dbReference type="SAM" id="Phobius"/>
    </source>
</evidence>
<dbReference type="GO" id="GO:0031992">
    <property type="term" value="F:energy transducer activity"/>
    <property type="evidence" value="ECO:0007669"/>
    <property type="project" value="TreeGrafter"/>
</dbReference>
<feature type="region of interest" description="Disordered" evidence="10">
    <location>
        <begin position="59"/>
        <end position="155"/>
    </location>
</feature>
<dbReference type="HOGENOM" id="CLU_1052378_0_0_5"/>
<feature type="domain" description="TonB C-terminal" evidence="12">
    <location>
        <begin position="163"/>
        <end position="252"/>
    </location>
</feature>
<comment type="similarity">
    <text evidence="2">Belongs to the TonB family.</text>
</comment>
<dbReference type="OrthoDB" id="8265014at2"/>
<evidence type="ECO:0000313" key="13">
    <source>
        <dbReference type="EMBL" id="ACK51590.1"/>
    </source>
</evidence>
<dbReference type="SUPFAM" id="SSF74653">
    <property type="entry name" value="TolA/TonB C-terminal domain"/>
    <property type="match status" value="1"/>
</dbReference>
<accession>B8EQA0</accession>
<dbReference type="GO" id="GO:0055085">
    <property type="term" value="P:transmembrane transport"/>
    <property type="evidence" value="ECO:0007669"/>
    <property type="project" value="InterPro"/>
</dbReference>
<keyword evidence="14" id="KW-1185">Reference proteome</keyword>
<dbReference type="eggNOG" id="COG0810">
    <property type="taxonomic scope" value="Bacteria"/>
</dbReference>
<name>B8EQA0_METSB</name>
<feature type="compositionally biased region" description="Pro residues" evidence="10">
    <location>
        <begin position="89"/>
        <end position="130"/>
    </location>
</feature>
<dbReference type="STRING" id="395965.Msil_2668"/>
<dbReference type="Proteomes" id="UP000002257">
    <property type="component" value="Chromosome"/>
</dbReference>
<evidence type="ECO:0000256" key="6">
    <source>
        <dbReference type="ARBA" id="ARBA00022692"/>
    </source>
</evidence>
<dbReference type="NCBIfam" id="TIGR01352">
    <property type="entry name" value="tonB_Cterm"/>
    <property type="match status" value="1"/>
</dbReference>
<dbReference type="InterPro" id="IPR051045">
    <property type="entry name" value="TonB-dependent_transducer"/>
</dbReference>
<dbReference type="Gene3D" id="3.30.1150.10">
    <property type="match status" value="1"/>
</dbReference>
<keyword evidence="6 11" id="KW-0812">Transmembrane</keyword>
<reference evidence="13 14" key="1">
    <citation type="journal article" date="2010" name="J. Bacteriol.">
        <title>Complete genome sequence of the aerobic facultative methanotroph Methylocella silvestris BL2.</title>
        <authorList>
            <person name="Chen Y."/>
            <person name="Crombie A."/>
            <person name="Rahman M.T."/>
            <person name="Dedysh S.N."/>
            <person name="Liesack W."/>
            <person name="Stott M.B."/>
            <person name="Alam M."/>
            <person name="Theisen A.R."/>
            <person name="Murrell J.C."/>
            <person name="Dunfield P.F."/>
        </authorList>
    </citation>
    <scope>NUCLEOTIDE SEQUENCE [LARGE SCALE GENOMIC DNA]</scope>
    <source>
        <strain evidence="14">DSM 15510 / CIP 108128 / LMG 27833 / NCIMB 13906 / BL2</strain>
    </source>
</reference>
<evidence type="ECO:0000256" key="1">
    <source>
        <dbReference type="ARBA" id="ARBA00004383"/>
    </source>
</evidence>
<dbReference type="RefSeq" id="WP_012591659.1">
    <property type="nucleotide sequence ID" value="NC_011666.1"/>
</dbReference>
<protein>
    <submittedName>
        <fullName evidence="13">TonB family protein</fullName>
    </submittedName>
</protein>
<evidence type="ECO:0000256" key="9">
    <source>
        <dbReference type="ARBA" id="ARBA00023136"/>
    </source>
</evidence>
<keyword evidence="7" id="KW-0653">Protein transport</keyword>
<sequence>MPEKKARGRSRFTIYHGLAASFALHCALALPFVLEELAAGPDEPEILVVELQGVVAETQTEQKTLQETKGAAEQDAADAGRPAQAAAAPPEPPPPEDPPKDVPPPEETFPEPPAPAPTPPPTEAAPPQPSPGAGANTSAGAEERSAAQRIRTERDAELDRLKAYVKLLTKKVQAHLAYPDEERQAGLQGAATVSFTILPGGAIRPESLKIISTSGQPKLDASALKTIRLSAPFDPPPREMTVAVAVAFGRRR</sequence>
<feature type="compositionally biased region" description="Low complexity" evidence="10">
    <location>
        <begin position="77"/>
        <end position="88"/>
    </location>
</feature>
<keyword evidence="4" id="KW-1003">Cell membrane</keyword>
<dbReference type="InterPro" id="IPR006260">
    <property type="entry name" value="TonB/TolA_C"/>
</dbReference>
<evidence type="ECO:0000256" key="8">
    <source>
        <dbReference type="ARBA" id="ARBA00022989"/>
    </source>
</evidence>
<organism evidence="13 14">
    <name type="scientific">Methylocella silvestris (strain DSM 15510 / CIP 108128 / LMG 27833 / NCIMB 13906 / BL2)</name>
    <dbReference type="NCBI Taxonomy" id="395965"/>
    <lineage>
        <taxon>Bacteria</taxon>
        <taxon>Pseudomonadati</taxon>
        <taxon>Pseudomonadota</taxon>
        <taxon>Alphaproteobacteria</taxon>
        <taxon>Hyphomicrobiales</taxon>
        <taxon>Beijerinckiaceae</taxon>
        <taxon>Methylocella</taxon>
    </lineage>
</organism>
<keyword evidence="9 11" id="KW-0472">Membrane</keyword>
<dbReference type="GO" id="GO:0015031">
    <property type="term" value="P:protein transport"/>
    <property type="evidence" value="ECO:0007669"/>
    <property type="project" value="UniProtKB-KW"/>
</dbReference>
<evidence type="ECO:0000259" key="12">
    <source>
        <dbReference type="PROSITE" id="PS52015"/>
    </source>
</evidence>
<evidence type="ECO:0000256" key="2">
    <source>
        <dbReference type="ARBA" id="ARBA00006555"/>
    </source>
</evidence>
<keyword evidence="3" id="KW-0813">Transport</keyword>
<evidence type="ECO:0000256" key="10">
    <source>
        <dbReference type="SAM" id="MobiDB-lite"/>
    </source>
</evidence>
<evidence type="ECO:0000256" key="3">
    <source>
        <dbReference type="ARBA" id="ARBA00022448"/>
    </source>
</evidence>
<keyword evidence="5" id="KW-0997">Cell inner membrane</keyword>
<dbReference type="KEGG" id="msl:Msil_2668"/>